<dbReference type="GO" id="GO:0016020">
    <property type="term" value="C:membrane"/>
    <property type="evidence" value="ECO:0007669"/>
    <property type="project" value="TreeGrafter"/>
</dbReference>
<proteinExistence type="inferred from homology"/>
<protein>
    <recommendedName>
        <fullName evidence="8">Cytochrome b5 heme-binding domain-containing protein</fullName>
    </recommendedName>
</protein>
<feature type="domain" description="Cytochrome b5 heme-binding" evidence="8">
    <location>
        <begin position="67"/>
        <end position="172"/>
    </location>
</feature>
<dbReference type="InterPro" id="IPR001199">
    <property type="entry name" value="Cyt_B5-like_heme/steroid-bd"/>
</dbReference>
<keyword evidence="2" id="KW-0349">Heme</keyword>
<organism evidence="10">
    <name type="scientific">Craspedostauros australis</name>
    <dbReference type="NCBI Taxonomy" id="1486917"/>
    <lineage>
        <taxon>Eukaryota</taxon>
        <taxon>Sar</taxon>
        <taxon>Stramenopiles</taxon>
        <taxon>Ochrophyta</taxon>
        <taxon>Bacillariophyta</taxon>
        <taxon>Bacillariophyceae</taxon>
        <taxon>Bacillariophycidae</taxon>
        <taxon>Naviculales</taxon>
        <taxon>Naviculaceae</taxon>
        <taxon>Craspedostauros</taxon>
    </lineage>
</organism>
<evidence type="ECO:0000259" key="8">
    <source>
        <dbReference type="SMART" id="SM01117"/>
    </source>
</evidence>
<dbReference type="Gene3D" id="3.10.120.10">
    <property type="entry name" value="Cytochrome b5-like heme/steroid binding domain"/>
    <property type="match status" value="2"/>
</dbReference>
<accession>A0A6T6I1N8</accession>
<gene>
    <name evidence="9" type="ORF">CAUS1442_LOCUS14521</name>
    <name evidence="10" type="ORF">CAUS1442_LOCUS14526</name>
</gene>
<evidence type="ECO:0000313" key="10">
    <source>
        <dbReference type="EMBL" id="CAD8342391.1"/>
    </source>
</evidence>
<dbReference type="PANTHER" id="PTHR10281">
    <property type="entry name" value="MEMBRANE-ASSOCIATED PROGESTERONE RECEPTOR COMPONENT-RELATED"/>
    <property type="match status" value="1"/>
</dbReference>
<dbReference type="SMART" id="SM01117">
    <property type="entry name" value="Cyt-b5"/>
    <property type="match status" value="2"/>
</dbReference>
<keyword evidence="3" id="KW-0479">Metal-binding</keyword>
<feature type="domain" description="Cytochrome b5 heme-binding" evidence="8">
    <location>
        <begin position="185"/>
        <end position="292"/>
    </location>
</feature>
<evidence type="ECO:0000256" key="4">
    <source>
        <dbReference type="ARBA" id="ARBA00022824"/>
    </source>
</evidence>
<evidence type="ECO:0000256" key="5">
    <source>
        <dbReference type="ARBA" id="ARBA00023004"/>
    </source>
</evidence>
<dbReference type="PANTHER" id="PTHR10281:SF72">
    <property type="entry name" value="NEUDESIN"/>
    <property type="match status" value="1"/>
</dbReference>
<evidence type="ECO:0000256" key="7">
    <source>
        <dbReference type="SAM" id="MobiDB-lite"/>
    </source>
</evidence>
<evidence type="ECO:0000256" key="6">
    <source>
        <dbReference type="ARBA" id="ARBA00038357"/>
    </source>
</evidence>
<dbReference type="InterPro" id="IPR036400">
    <property type="entry name" value="Cyt_B5-like_heme/steroid_sf"/>
</dbReference>
<evidence type="ECO:0000256" key="1">
    <source>
        <dbReference type="ARBA" id="ARBA00004240"/>
    </source>
</evidence>
<dbReference type="AlphaFoldDB" id="A0A6T6I1N8"/>
<dbReference type="EMBL" id="HBEF01023462">
    <property type="protein sequence ID" value="CAD8342386.1"/>
    <property type="molecule type" value="Transcribed_RNA"/>
</dbReference>
<reference evidence="10" key="1">
    <citation type="submission" date="2021-01" db="EMBL/GenBank/DDBJ databases">
        <authorList>
            <person name="Corre E."/>
            <person name="Pelletier E."/>
            <person name="Niang G."/>
            <person name="Scheremetjew M."/>
            <person name="Finn R."/>
            <person name="Kale V."/>
            <person name="Holt S."/>
            <person name="Cochrane G."/>
            <person name="Meng A."/>
            <person name="Brown T."/>
            <person name="Cohen L."/>
        </authorList>
    </citation>
    <scope>NUCLEOTIDE SEQUENCE</scope>
    <source>
        <strain evidence="10">CCMP3328</strain>
    </source>
</reference>
<feature type="region of interest" description="Disordered" evidence="7">
    <location>
        <begin position="43"/>
        <end position="63"/>
    </location>
</feature>
<name>A0A6T6I1N8_9STRA</name>
<keyword evidence="4" id="KW-0256">Endoplasmic reticulum</keyword>
<dbReference type="GO" id="GO:0005783">
    <property type="term" value="C:endoplasmic reticulum"/>
    <property type="evidence" value="ECO:0007669"/>
    <property type="project" value="UniProtKB-SubCell"/>
</dbReference>
<evidence type="ECO:0000256" key="3">
    <source>
        <dbReference type="ARBA" id="ARBA00022723"/>
    </source>
</evidence>
<evidence type="ECO:0000256" key="2">
    <source>
        <dbReference type="ARBA" id="ARBA00022617"/>
    </source>
</evidence>
<dbReference type="GO" id="GO:0046872">
    <property type="term" value="F:metal ion binding"/>
    <property type="evidence" value="ECO:0007669"/>
    <property type="project" value="UniProtKB-KW"/>
</dbReference>
<comment type="similarity">
    <text evidence="6">Belongs to the cytochrome b5 family. MAPR subfamily.</text>
</comment>
<evidence type="ECO:0000313" key="9">
    <source>
        <dbReference type="EMBL" id="CAD8342386.1"/>
    </source>
</evidence>
<comment type="subcellular location">
    <subcellularLocation>
        <location evidence="1">Endoplasmic reticulum</location>
    </subcellularLocation>
</comment>
<sequence>MVLETVKELIAAFDDATGVPGCFGYIVIAWLVVLGHYIVNSGSSTSKNEPNDSTVEKEEEEEPQRNFTFAQLKEFDGTNDEKTGEPKPVYLSLDGAVFDVSGGRNFYGPGGPYENFAGHECGVALAKMSLDTEHLDDLEGCSKLNFGEKTELESWVQKFTYFRGYPVKGRLVPDTVLDKLKDRKLTKADIASFNGRGDEVPEGYGTAPIYLGASGKVYDVSFGGMTFYGKDGGYNRFAGLDASRALAKMSFDPEDAASSNVDDLDDKEKKVLADWIKTFEQRKKYPIVGVLE</sequence>
<keyword evidence="5" id="KW-0408">Iron</keyword>
<dbReference type="SUPFAM" id="SSF55856">
    <property type="entry name" value="Cytochrome b5-like heme/steroid binding domain"/>
    <property type="match status" value="2"/>
</dbReference>
<dbReference type="EMBL" id="HBEF01023473">
    <property type="protein sequence ID" value="CAD8342391.1"/>
    <property type="molecule type" value="Transcribed_RNA"/>
</dbReference>
<dbReference type="InterPro" id="IPR050577">
    <property type="entry name" value="MAPR/NEUFC/NENF-like"/>
</dbReference>
<feature type="compositionally biased region" description="Polar residues" evidence="7">
    <location>
        <begin position="43"/>
        <end position="53"/>
    </location>
</feature>
<dbReference type="Pfam" id="PF00173">
    <property type="entry name" value="Cyt-b5"/>
    <property type="match status" value="2"/>
</dbReference>